<evidence type="ECO:0000313" key="11">
    <source>
        <dbReference type="Proteomes" id="UP000295292"/>
    </source>
</evidence>
<dbReference type="CDD" id="cd17320">
    <property type="entry name" value="MFS_MdfA_MDR_like"/>
    <property type="match status" value="1"/>
</dbReference>
<evidence type="ECO:0000256" key="5">
    <source>
        <dbReference type="ARBA" id="ARBA00022692"/>
    </source>
</evidence>
<dbReference type="PANTHER" id="PTHR23502">
    <property type="entry name" value="MAJOR FACILITATOR SUPERFAMILY"/>
    <property type="match status" value="1"/>
</dbReference>
<evidence type="ECO:0000259" key="9">
    <source>
        <dbReference type="PROSITE" id="PS50850"/>
    </source>
</evidence>
<comment type="similarity">
    <text evidence="2">Belongs to the major facilitator superfamily. Bcr/CmlA family.</text>
</comment>
<feature type="transmembrane region" description="Helical" evidence="8">
    <location>
        <begin position="74"/>
        <end position="93"/>
    </location>
</feature>
<accession>A0A4R6WCQ2</accession>
<feature type="transmembrane region" description="Helical" evidence="8">
    <location>
        <begin position="240"/>
        <end position="262"/>
    </location>
</feature>
<dbReference type="InterPro" id="IPR036259">
    <property type="entry name" value="MFS_trans_sf"/>
</dbReference>
<dbReference type="GO" id="GO:1990961">
    <property type="term" value="P:xenobiotic detoxification by transmembrane export across the plasma membrane"/>
    <property type="evidence" value="ECO:0007669"/>
    <property type="project" value="InterPro"/>
</dbReference>
<dbReference type="Proteomes" id="UP000295292">
    <property type="component" value="Unassembled WGS sequence"/>
</dbReference>
<keyword evidence="11" id="KW-1185">Reference proteome</keyword>
<dbReference type="OrthoDB" id="9783823at2"/>
<evidence type="ECO:0000256" key="3">
    <source>
        <dbReference type="ARBA" id="ARBA00022448"/>
    </source>
</evidence>
<dbReference type="GO" id="GO:0005886">
    <property type="term" value="C:plasma membrane"/>
    <property type="evidence" value="ECO:0007669"/>
    <property type="project" value="UniProtKB-SubCell"/>
</dbReference>
<dbReference type="AlphaFoldDB" id="A0A4R6WCQ2"/>
<feature type="transmembrane region" description="Helical" evidence="8">
    <location>
        <begin position="304"/>
        <end position="325"/>
    </location>
</feature>
<dbReference type="InterPro" id="IPR004812">
    <property type="entry name" value="Efflux_drug-R_Bcr/CmlA"/>
</dbReference>
<feature type="transmembrane region" description="Helical" evidence="8">
    <location>
        <begin position="274"/>
        <end position="298"/>
    </location>
</feature>
<evidence type="ECO:0000256" key="1">
    <source>
        <dbReference type="ARBA" id="ARBA00004651"/>
    </source>
</evidence>
<dbReference type="Pfam" id="PF07690">
    <property type="entry name" value="MFS_1"/>
    <property type="match status" value="1"/>
</dbReference>
<keyword evidence="6 8" id="KW-1133">Transmembrane helix</keyword>
<evidence type="ECO:0000256" key="2">
    <source>
        <dbReference type="ARBA" id="ARBA00006236"/>
    </source>
</evidence>
<dbReference type="Gene3D" id="1.20.1720.10">
    <property type="entry name" value="Multidrug resistance protein D"/>
    <property type="match status" value="1"/>
</dbReference>
<keyword evidence="4" id="KW-1003">Cell membrane</keyword>
<sequence>MKNQKKSFIWLIIFLVGFPQISETIYTPSLSELATHYDVTGNQIQQTLSIYFAGFAIGVFLWGILSDFIGRKSAMLIGIVVYIVGSFLCLHALDFQALLLARFIQALGAAVGSNVSQTILRDTYSDQERISVFSKISAVLAFSPAIGPLLGSIVASIWHVSMLFKLLILIGSVALLWSASSLSETLDFESKPKYDFRKIGRNIISDRSFWILGGLIGTINGVIFSYYGEAPFVFIEQLNFSLIEYGCIGFLVAFASFCGAKFCKRISAKKSSQYVLYFGNFTFLLGILIYSLAVLLCADWTPCLVVLILLAIFVIMFGITCMLPICLSNALVHHKAYLGIAGAILGLYYYAIVGGITWVSSYFHSSSLLVFPILLFCWFIINTGLIRLNSK</sequence>
<evidence type="ECO:0000256" key="7">
    <source>
        <dbReference type="ARBA" id="ARBA00023136"/>
    </source>
</evidence>
<feature type="transmembrane region" description="Helical" evidence="8">
    <location>
        <begin position="337"/>
        <end position="363"/>
    </location>
</feature>
<proteinExistence type="inferred from homology"/>
<keyword evidence="7 8" id="KW-0472">Membrane</keyword>
<evidence type="ECO:0000256" key="8">
    <source>
        <dbReference type="SAM" id="Phobius"/>
    </source>
</evidence>
<evidence type="ECO:0000256" key="4">
    <source>
        <dbReference type="ARBA" id="ARBA00022475"/>
    </source>
</evidence>
<dbReference type="PRINTS" id="PR01036">
    <property type="entry name" value="TCRTETB"/>
</dbReference>
<dbReference type="InterPro" id="IPR011701">
    <property type="entry name" value="MFS"/>
</dbReference>
<gene>
    <name evidence="10" type="ORF">CLV99_2754</name>
</gene>
<evidence type="ECO:0000313" key="10">
    <source>
        <dbReference type="EMBL" id="TDQ77349.1"/>
    </source>
</evidence>
<organism evidence="10 11">
    <name type="scientific">Sphingobacterium yanglingense</name>
    <dbReference type="NCBI Taxonomy" id="1437280"/>
    <lineage>
        <taxon>Bacteria</taxon>
        <taxon>Pseudomonadati</taxon>
        <taxon>Bacteroidota</taxon>
        <taxon>Sphingobacteriia</taxon>
        <taxon>Sphingobacteriales</taxon>
        <taxon>Sphingobacteriaceae</taxon>
        <taxon>Sphingobacterium</taxon>
    </lineage>
</organism>
<reference evidence="10 11" key="1">
    <citation type="submission" date="2019-03" db="EMBL/GenBank/DDBJ databases">
        <title>Genomic Encyclopedia of Archaeal and Bacterial Type Strains, Phase II (KMG-II): from individual species to whole genera.</title>
        <authorList>
            <person name="Goeker M."/>
        </authorList>
    </citation>
    <scope>NUCLEOTIDE SEQUENCE [LARGE SCALE GENOMIC DNA]</scope>
    <source>
        <strain evidence="10 11">DSM 28353</strain>
    </source>
</reference>
<keyword evidence="5 8" id="KW-0812">Transmembrane</keyword>
<name>A0A4R6WCQ2_9SPHI</name>
<dbReference type="EMBL" id="SNYV01000014">
    <property type="protein sequence ID" value="TDQ77349.1"/>
    <property type="molecule type" value="Genomic_DNA"/>
</dbReference>
<feature type="transmembrane region" description="Helical" evidence="8">
    <location>
        <begin position="132"/>
        <end position="160"/>
    </location>
</feature>
<dbReference type="PROSITE" id="PS50850">
    <property type="entry name" value="MFS"/>
    <property type="match status" value="1"/>
</dbReference>
<comment type="caution">
    <text evidence="10">The sequence shown here is derived from an EMBL/GenBank/DDBJ whole genome shotgun (WGS) entry which is preliminary data.</text>
</comment>
<dbReference type="InterPro" id="IPR020846">
    <property type="entry name" value="MFS_dom"/>
</dbReference>
<comment type="subcellular location">
    <subcellularLocation>
        <location evidence="1">Cell membrane</location>
        <topology evidence="1">Multi-pass membrane protein</topology>
    </subcellularLocation>
</comment>
<feature type="transmembrane region" description="Helical" evidence="8">
    <location>
        <begin position="369"/>
        <end position="388"/>
    </location>
</feature>
<feature type="domain" description="Major facilitator superfamily (MFS) profile" evidence="9">
    <location>
        <begin position="1"/>
        <end position="391"/>
    </location>
</feature>
<dbReference type="GO" id="GO:0042910">
    <property type="term" value="F:xenobiotic transmembrane transporter activity"/>
    <property type="evidence" value="ECO:0007669"/>
    <property type="project" value="InterPro"/>
</dbReference>
<feature type="transmembrane region" description="Helical" evidence="8">
    <location>
        <begin position="209"/>
        <end position="228"/>
    </location>
</feature>
<protein>
    <submittedName>
        <fullName evidence="10">Bcr/CflA subfamily drug resistance transporter</fullName>
    </submittedName>
</protein>
<dbReference type="NCBIfam" id="TIGR00710">
    <property type="entry name" value="efflux_Bcr_CflA"/>
    <property type="match status" value="1"/>
</dbReference>
<keyword evidence="3" id="KW-0813">Transport</keyword>
<dbReference type="RefSeq" id="WP_133584978.1">
    <property type="nucleotide sequence ID" value="NZ_SNYV01000014.1"/>
</dbReference>
<feature type="transmembrane region" description="Helical" evidence="8">
    <location>
        <begin position="48"/>
        <end position="65"/>
    </location>
</feature>
<dbReference type="PANTHER" id="PTHR23502:SF137">
    <property type="entry name" value="MAJOR FACILITATOR SUPERFAMILY (MFS) TRANSPORTER-RELATED"/>
    <property type="match status" value="1"/>
</dbReference>
<dbReference type="SUPFAM" id="SSF103473">
    <property type="entry name" value="MFS general substrate transporter"/>
    <property type="match status" value="1"/>
</dbReference>
<evidence type="ECO:0000256" key="6">
    <source>
        <dbReference type="ARBA" id="ARBA00022989"/>
    </source>
</evidence>